<proteinExistence type="inferred from homology"/>
<dbReference type="GO" id="GO:0046873">
    <property type="term" value="F:metal ion transmembrane transporter activity"/>
    <property type="evidence" value="ECO:0007669"/>
    <property type="project" value="InterPro"/>
</dbReference>
<keyword evidence="4 6" id="KW-1133">Transmembrane helix</keyword>
<accession>A0A368SFX9</accession>
<comment type="similarity">
    <text evidence="2">Belongs to the NRAMP (TC 2.A.55) family.</text>
</comment>
<feature type="transmembrane region" description="Helical" evidence="6">
    <location>
        <begin position="155"/>
        <end position="177"/>
    </location>
</feature>
<evidence type="ECO:0008006" key="8">
    <source>
        <dbReference type="Google" id="ProtNLM"/>
    </source>
</evidence>
<feature type="transmembrane region" description="Helical" evidence="6">
    <location>
        <begin position="235"/>
        <end position="256"/>
    </location>
</feature>
<dbReference type="InterPro" id="IPR001046">
    <property type="entry name" value="NRAMP_fam"/>
</dbReference>
<name>A0A368SFX9_SETIT</name>
<keyword evidence="5 6" id="KW-0472">Membrane</keyword>
<evidence type="ECO:0000256" key="5">
    <source>
        <dbReference type="ARBA" id="ARBA00023136"/>
    </source>
</evidence>
<protein>
    <recommendedName>
        <fullName evidence="8">Ethylene-insensitive protein 2</fullName>
    </recommendedName>
</protein>
<dbReference type="EMBL" id="CM003536">
    <property type="protein sequence ID" value="RCV41337.1"/>
    <property type="molecule type" value="Genomic_DNA"/>
</dbReference>
<evidence type="ECO:0000313" key="7">
    <source>
        <dbReference type="EMBL" id="RCV41337.1"/>
    </source>
</evidence>
<evidence type="ECO:0000256" key="6">
    <source>
        <dbReference type="SAM" id="Phobius"/>
    </source>
</evidence>
<dbReference type="OrthoDB" id="409173at2759"/>
<organism evidence="7">
    <name type="scientific">Setaria italica</name>
    <name type="common">Foxtail millet</name>
    <name type="synonym">Panicum italicum</name>
    <dbReference type="NCBI Taxonomy" id="4555"/>
    <lineage>
        <taxon>Eukaryota</taxon>
        <taxon>Viridiplantae</taxon>
        <taxon>Streptophyta</taxon>
        <taxon>Embryophyta</taxon>
        <taxon>Tracheophyta</taxon>
        <taxon>Spermatophyta</taxon>
        <taxon>Magnoliopsida</taxon>
        <taxon>Liliopsida</taxon>
        <taxon>Poales</taxon>
        <taxon>Poaceae</taxon>
        <taxon>PACMAD clade</taxon>
        <taxon>Panicoideae</taxon>
        <taxon>Panicodae</taxon>
        <taxon>Paniceae</taxon>
        <taxon>Cenchrinae</taxon>
        <taxon>Setaria</taxon>
    </lineage>
</organism>
<dbReference type="PANTHER" id="PTHR11706">
    <property type="entry name" value="SOLUTE CARRIER PROTEIN FAMILY 11 MEMBER"/>
    <property type="match status" value="1"/>
</dbReference>
<keyword evidence="3 6" id="KW-0812">Transmembrane</keyword>
<comment type="subcellular location">
    <subcellularLocation>
        <location evidence="1">Membrane</location>
        <topology evidence="1">Multi-pass membrane protein</topology>
    </subcellularLocation>
</comment>
<feature type="transmembrane region" description="Helical" evidence="6">
    <location>
        <begin position="395"/>
        <end position="418"/>
    </location>
</feature>
<feature type="transmembrane region" description="Helical" evidence="6">
    <location>
        <begin position="90"/>
        <end position="118"/>
    </location>
</feature>
<feature type="transmembrane region" description="Helical" evidence="6">
    <location>
        <begin position="287"/>
        <end position="309"/>
    </location>
</feature>
<dbReference type="SMR" id="A0A368SFX9"/>
<feature type="transmembrane region" description="Helical" evidence="6">
    <location>
        <begin position="53"/>
        <end position="78"/>
    </location>
</feature>
<evidence type="ECO:0000256" key="4">
    <source>
        <dbReference type="ARBA" id="ARBA00022989"/>
    </source>
</evidence>
<feature type="transmembrane region" description="Helical" evidence="6">
    <location>
        <begin position="353"/>
        <end position="375"/>
    </location>
</feature>
<reference evidence="7" key="1">
    <citation type="journal article" date="2012" name="Nat. Biotechnol.">
        <title>Reference genome sequence of the model plant Setaria.</title>
        <authorList>
            <person name="Bennetzen J.L."/>
            <person name="Schmutz J."/>
            <person name="Wang H."/>
            <person name="Percifield R."/>
            <person name="Hawkins J."/>
            <person name="Pontaroli A.C."/>
            <person name="Estep M."/>
            <person name="Feng L."/>
            <person name="Vaughn J.N."/>
            <person name="Grimwood J."/>
            <person name="Jenkins J."/>
            <person name="Barry K."/>
            <person name="Lindquist E."/>
            <person name="Hellsten U."/>
            <person name="Deshpande S."/>
            <person name="Wang X."/>
            <person name="Wu X."/>
            <person name="Mitros T."/>
            <person name="Triplett J."/>
            <person name="Yang X."/>
            <person name="Ye C.Y."/>
            <person name="Mauro-Herrera M."/>
            <person name="Wang L."/>
            <person name="Li P."/>
            <person name="Sharma M."/>
            <person name="Sharma R."/>
            <person name="Ronald P.C."/>
            <person name="Panaud O."/>
            <person name="Kellogg E.A."/>
            <person name="Brutnell T.P."/>
            <person name="Doust A.N."/>
            <person name="Tuskan G.A."/>
            <person name="Rokhsar D."/>
            <person name="Devos K.M."/>
        </authorList>
    </citation>
    <scope>NUCLEOTIDE SEQUENCE [LARGE SCALE GENOMIC DNA]</scope>
    <source>
        <strain evidence="7">Yugu1</strain>
    </source>
</reference>
<gene>
    <name evidence="7" type="ORF">SETIT_9G127400v2</name>
</gene>
<sequence>MNAVQSIQSLAAGGAQRNLFRTLGPTLLISMAYIDLGKWLVAVDAGSRFGYDLVLLVLLFNLSAILCQYLSTCIGMVTGKNLAQICHQEYSQVICVVLGLQAWLSLLTSELTMIAGVGVGFNLVFERDDLITGICFASVVVNLLPYTLSRLDKRVAGMFNACIAGFTLLCFVLGLLLSHPQTPVNMNVMFPKLSGESAYSLMALLGANIIAHNFYTHSSFVQVQRSSVVTLGSLFHDHLFTILFIFTGIFLVNYILLSSAADESSATMVMNFQDAMELMHQIFTNPAAPIVLLVILLFSSHIISLTCLVSSDVISENFFGIKLPLSAHRLLPKGFAMILSIYCAKVAGPGGIYQSLIMCPVIQAMVLPSSFIPILRVSSSRLWMGRYRVSLYVEILAFLAFLLALFTNIIFAAEILFGDSTWTNNLKGDTGSPVVLPYSVVVLISCASIAFTLFLSVIPLKSASNEA</sequence>
<reference evidence="7" key="2">
    <citation type="submission" date="2015-07" db="EMBL/GenBank/DDBJ databases">
        <authorList>
            <person name="Noorani M."/>
        </authorList>
    </citation>
    <scope>NUCLEOTIDE SEQUENCE</scope>
    <source>
        <strain evidence="7">Yugu1</strain>
    </source>
</reference>
<dbReference type="PANTHER" id="PTHR11706:SF83">
    <property type="entry name" value="ETHYLENE-INSENSITIVE PROTEIN 2"/>
    <property type="match status" value="1"/>
</dbReference>
<feature type="transmembrane region" description="Helical" evidence="6">
    <location>
        <begin position="438"/>
        <end position="460"/>
    </location>
</feature>
<dbReference type="PRINTS" id="PR00447">
    <property type="entry name" value="NATRESASSCMP"/>
</dbReference>
<evidence type="ECO:0000256" key="1">
    <source>
        <dbReference type="ARBA" id="ARBA00004141"/>
    </source>
</evidence>
<dbReference type="GO" id="GO:0016020">
    <property type="term" value="C:membrane"/>
    <property type="evidence" value="ECO:0007669"/>
    <property type="project" value="UniProtKB-SubCell"/>
</dbReference>
<evidence type="ECO:0000256" key="3">
    <source>
        <dbReference type="ARBA" id="ARBA00022692"/>
    </source>
</evidence>
<feature type="transmembrane region" description="Helical" evidence="6">
    <location>
        <begin position="130"/>
        <end position="148"/>
    </location>
</feature>
<feature type="transmembrane region" description="Helical" evidence="6">
    <location>
        <begin position="20"/>
        <end position="41"/>
    </location>
</feature>
<dbReference type="Pfam" id="PF01566">
    <property type="entry name" value="Nramp"/>
    <property type="match status" value="1"/>
</dbReference>
<dbReference type="AlphaFoldDB" id="A0A368SFX9"/>
<evidence type="ECO:0000256" key="2">
    <source>
        <dbReference type="ARBA" id="ARBA00009965"/>
    </source>
</evidence>